<name>A0A2T5J637_9SPHI</name>
<proteinExistence type="inferred from homology"/>
<dbReference type="InterPro" id="IPR012910">
    <property type="entry name" value="Plug_dom"/>
</dbReference>
<keyword evidence="5 7" id="KW-0472">Membrane</keyword>
<dbReference type="EMBL" id="QAOQ01000007">
    <property type="protein sequence ID" value="PTQ94015.1"/>
    <property type="molecule type" value="Genomic_DNA"/>
</dbReference>
<dbReference type="InterPro" id="IPR039426">
    <property type="entry name" value="TonB-dep_rcpt-like"/>
</dbReference>
<evidence type="ECO:0000256" key="1">
    <source>
        <dbReference type="ARBA" id="ARBA00004571"/>
    </source>
</evidence>
<dbReference type="Gene3D" id="2.40.170.20">
    <property type="entry name" value="TonB-dependent receptor, beta-barrel domain"/>
    <property type="match status" value="1"/>
</dbReference>
<organism evidence="10 11">
    <name type="scientific">Mucilaginibacter yixingensis</name>
    <dbReference type="NCBI Taxonomy" id="1295612"/>
    <lineage>
        <taxon>Bacteria</taxon>
        <taxon>Pseudomonadati</taxon>
        <taxon>Bacteroidota</taxon>
        <taxon>Sphingobacteriia</taxon>
        <taxon>Sphingobacteriales</taxon>
        <taxon>Sphingobacteriaceae</taxon>
        <taxon>Mucilaginibacter</taxon>
    </lineage>
</organism>
<gene>
    <name evidence="10" type="ORF">C8P68_10776</name>
</gene>
<dbReference type="Gene3D" id="2.170.130.10">
    <property type="entry name" value="TonB-dependent receptor, plug domain"/>
    <property type="match status" value="1"/>
</dbReference>
<protein>
    <submittedName>
        <fullName evidence="10">TonB-linked SusC/RagA family outer membrane protein</fullName>
    </submittedName>
</protein>
<evidence type="ECO:0000256" key="8">
    <source>
        <dbReference type="SAM" id="SignalP"/>
    </source>
</evidence>
<feature type="domain" description="TonB-dependent receptor plug" evidence="9">
    <location>
        <begin position="117"/>
        <end position="223"/>
    </location>
</feature>
<dbReference type="PROSITE" id="PS52016">
    <property type="entry name" value="TONB_DEPENDENT_REC_3"/>
    <property type="match status" value="1"/>
</dbReference>
<dbReference type="Gene3D" id="2.60.40.1120">
    <property type="entry name" value="Carboxypeptidase-like, regulatory domain"/>
    <property type="match status" value="1"/>
</dbReference>
<keyword evidence="8" id="KW-0732">Signal</keyword>
<accession>A0A2T5J637</accession>
<dbReference type="GO" id="GO:0009279">
    <property type="term" value="C:cell outer membrane"/>
    <property type="evidence" value="ECO:0007669"/>
    <property type="project" value="UniProtKB-SubCell"/>
</dbReference>
<dbReference type="InterPro" id="IPR023997">
    <property type="entry name" value="TonB-dep_OMP_SusC/RagA_CS"/>
</dbReference>
<feature type="chain" id="PRO_5015475091" evidence="8">
    <location>
        <begin position="24"/>
        <end position="1005"/>
    </location>
</feature>
<comment type="similarity">
    <text evidence="7">Belongs to the TonB-dependent receptor family.</text>
</comment>
<keyword evidence="4 7" id="KW-0812">Transmembrane</keyword>
<evidence type="ECO:0000256" key="7">
    <source>
        <dbReference type="PROSITE-ProRule" id="PRU01360"/>
    </source>
</evidence>
<dbReference type="SUPFAM" id="SSF56935">
    <property type="entry name" value="Porins"/>
    <property type="match status" value="1"/>
</dbReference>
<evidence type="ECO:0000313" key="10">
    <source>
        <dbReference type="EMBL" id="PTQ94015.1"/>
    </source>
</evidence>
<feature type="signal peptide" evidence="8">
    <location>
        <begin position="1"/>
        <end position="23"/>
    </location>
</feature>
<dbReference type="InterPro" id="IPR037066">
    <property type="entry name" value="Plug_dom_sf"/>
</dbReference>
<dbReference type="Pfam" id="PF07715">
    <property type="entry name" value="Plug"/>
    <property type="match status" value="1"/>
</dbReference>
<sequence>MKMAKHTFLVLLCTFLFLGLANAQERKITGKVTDANKGEPIPGATVSVKGKKQKVATDVNGNYTISADPAKDVLVVSFIGYKEQSLPIGGKSAVNVTILEDTQGLNEVVVVGYGTVKKRDLTGSVVSVRAADITANPVTNVMESLQGKIPGMDINRTSGAVGTNPQVLLRGDRSIYGDNSPLYIVDGIQSSYDQINPSDIASIDVLKDASSTAIYGSAGSNGVVIITTKKGKVDQSSVNVDSYYGFSGDPHFLHSMTGDEYIQYQKERYRTANGVYPTDLSQLFTNANILAAVQQNKWIDWIDEIVNKSATQQKYNISFSTGVKKTQIYTSFTYSKESGLLTNENQTRGGIRLNLDHQLTSWATIGTNINVNYTVKNARYNNIFTKSLDALPLGDARDANGNINVTYIDGHTTPLGDEIPNQSVDNTRSPYGILNGYLQLTPIAGLTIRSNIGLSFNDSRQGKYIGKLSPDGIPNTYATPLATINNYFGYGYTWENTVTYNKTIAKNHNITLTGITSWADNRNDQNNELAQGQDLDSYLFYNLANGTQKVGLGSSYTQTNRLSFAGRLNYSFMGKYLLSFTNRWDGVSPLAEGHKWAMFPAGSAAWRVSDEAFMYKVKDVVNELKLRVGYGVTGNSGGIGAYSSQTQAITYQAISLNGALVPNLQYVGYFSNPNISWEKSYNLNLGADMSFLKNRIDLSVDYYNTETKGLLFKRTLPVTAAITAWASPMQTWQNIGETNNKGIEIALTTRNFANRKFTWTTNFAFTKNNEKIVYLPDGDLVSEKLFQGHPVSSFYDYKYLGIWSTADATEAAKYGAQPGYVKVATNPKIINGVSDDGVHPYTSTDMQILGSAVPKWLLGINNTFTYQNFDFNVFTMIRWGSMIQSKLIGWYDTGDNGQPKGIDYWTPENQGAYFPRPGIASTTGIASLQYLDGSYLKIKTITLGYKLPQSLLNKLTMKQMRIYATAYNPLVFTKEKALRGTDPETNGSDIFPLYASFVVGLNVTF</sequence>
<reference evidence="10 11" key="1">
    <citation type="submission" date="2018-04" db="EMBL/GenBank/DDBJ databases">
        <title>Genomic Encyclopedia of Archaeal and Bacterial Type Strains, Phase II (KMG-II): from individual species to whole genera.</title>
        <authorList>
            <person name="Goeker M."/>
        </authorList>
    </citation>
    <scope>NUCLEOTIDE SEQUENCE [LARGE SCALE GENOMIC DNA]</scope>
    <source>
        <strain evidence="10 11">DSM 26809</strain>
    </source>
</reference>
<dbReference type="Pfam" id="PF13715">
    <property type="entry name" value="CarbopepD_reg_2"/>
    <property type="match status" value="1"/>
</dbReference>
<keyword evidence="2 7" id="KW-0813">Transport</keyword>
<dbReference type="InterPro" id="IPR008969">
    <property type="entry name" value="CarboxyPept-like_regulatory"/>
</dbReference>
<dbReference type="SUPFAM" id="SSF49464">
    <property type="entry name" value="Carboxypeptidase regulatory domain-like"/>
    <property type="match status" value="1"/>
</dbReference>
<dbReference type="AlphaFoldDB" id="A0A2T5J637"/>
<dbReference type="Proteomes" id="UP000244168">
    <property type="component" value="Unassembled WGS sequence"/>
</dbReference>
<evidence type="ECO:0000256" key="4">
    <source>
        <dbReference type="ARBA" id="ARBA00022692"/>
    </source>
</evidence>
<dbReference type="NCBIfam" id="TIGR04056">
    <property type="entry name" value="OMP_RagA_SusC"/>
    <property type="match status" value="1"/>
</dbReference>
<evidence type="ECO:0000256" key="3">
    <source>
        <dbReference type="ARBA" id="ARBA00022452"/>
    </source>
</evidence>
<evidence type="ECO:0000256" key="2">
    <source>
        <dbReference type="ARBA" id="ARBA00022448"/>
    </source>
</evidence>
<dbReference type="NCBIfam" id="TIGR04057">
    <property type="entry name" value="SusC_RagA_signa"/>
    <property type="match status" value="1"/>
</dbReference>
<evidence type="ECO:0000256" key="6">
    <source>
        <dbReference type="ARBA" id="ARBA00023237"/>
    </source>
</evidence>
<dbReference type="InterPro" id="IPR036942">
    <property type="entry name" value="Beta-barrel_TonB_sf"/>
</dbReference>
<keyword evidence="3 7" id="KW-1134">Transmembrane beta strand</keyword>
<keyword evidence="11" id="KW-1185">Reference proteome</keyword>
<evidence type="ECO:0000256" key="5">
    <source>
        <dbReference type="ARBA" id="ARBA00023136"/>
    </source>
</evidence>
<comment type="subcellular location">
    <subcellularLocation>
        <location evidence="1 7">Cell outer membrane</location>
        <topology evidence="1 7">Multi-pass membrane protein</topology>
    </subcellularLocation>
</comment>
<evidence type="ECO:0000313" key="11">
    <source>
        <dbReference type="Proteomes" id="UP000244168"/>
    </source>
</evidence>
<keyword evidence="6 7" id="KW-0998">Cell outer membrane</keyword>
<comment type="caution">
    <text evidence="10">The sequence shown here is derived from an EMBL/GenBank/DDBJ whole genome shotgun (WGS) entry which is preliminary data.</text>
</comment>
<dbReference type="InterPro" id="IPR023996">
    <property type="entry name" value="TonB-dep_OMP_SusC/RagA"/>
</dbReference>
<evidence type="ECO:0000259" key="9">
    <source>
        <dbReference type="Pfam" id="PF07715"/>
    </source>
</evidence>